<dbReference type="EMBL" id="JACGWM010000004">
    <property type="protein sequence ID" value="KAL0377130.1"/>
    <property type="molecule type" value="Genomic_DNA"/>
</dbReference>
<evidence type="ECO:0000313" key="4">
    <source>
        <dbReference type="EMBL" id="KAL0377130.1"/>
    </source>
</evidence>
<evidence type="ECO:0000256" key="1">
    <source>
        <dbReference type="ARBA" id="ARBA00007626"/>
    </source>
</evidence>
<dbReference type="InterPro" id="IPR011990">
    <property type="entry name" value="TPR-like_helical_dom_sf"/>
</dbReference>
<dbReference type="Pfam" id="PF01535">
    <property type="entry name" value="PPR"/>
    <property type="match status" value="1"/>
</dbReference>
<keyword evidence="2" id="KW-0677">Repeat</keyword>
<evidence type="ECO:0000256" key="3">
    <source>
        <dbReference type="PROSITE-ProRule" id="PRU00708"/>
    </source>
</evidence>
<feature type="repeat" description="PPR" evidence="3">
    <location>
        <begin position="350"/>
        <end position="384"/>
    </location>
</feature>
<sequence>MALIRRGFAAKIRGTFSNPLYFICSSLHNLTHKKRPFSPQPRIDFSCIHEVDDAVSLFREMLGMRPQPSVVQFTKLLNVVVKMKQYRVALNIFDEMRQSDAPENEYTLTIVINCYCLLNRVDFGFAILGSFFKRGYEPNVYAFNTLIIGLFLDDKVVEAEKLFKMLLTLKLCEPNEVMILTVINGLRKAGHTLIAYDLLGLFEKASCKPNVFSYSTVIDSLCKDRMVDDALQLLAKMIDKGISPDIVTYNSMVQGLCSFGRWKDVKDLITEMVDRKISLDVITFSILVDALCKEGMVKEADDIVEIMVQRNVAPNTVICNALIDGYSLVGQIDKARKLLDSMPGRGLKPSIISYNSLINGFCKKGKVKEAWRLFLEVPRKGLEYSIVTYSTMLHGLLVQVDVLMD</sequence>
<feature type="repeat" description="PPR" evidence="3">
    <location>
        <begin position="104"/>
        <end position="138"/>
    </location>
</feature>
<feature type="repeat" description="PPR" evidence="3">
    <location>
        <begin position="245"/>
        <end position="279"/>
    </location>
</feature>
<feature type="repeat" description="PPR" evidence="3">
    <location>
        <begin position="210"/>
        <end position="244"/>
    </location>
</feature>
<dbReference type="Pfam" id="PF13041">
    <property type="entry name" value="PPR_2"/>
    <property type="match status" value="3"/>
</dbReference>
<gene>
    <name evidence="4" type="ORF">Scaly_0830600</name>
</gene>
<dbReference type="PROSITE" id="PS51375">
    <property type="entry name" value="PPR"/>
    <property type="match status" value="6"/>
</dbReference>
<dbReference type="Pfam" id="PF12854">
    <property type="entry name" value="PPR_1"/>
    <property type="match status" value="2"/>
</dbReference>
<dbReference type="AlphaFoldDB" id="A0AAW2RA91"/>
<dbReference type="NCBIfam" id="TIGR00756">
    <property type="entry name" value="PPR"/>
    <property type="match status" value="6"/>
</dbReference>
<organism evidence="4">
    <name type="scientific">Sesamum calycinum</name>
    <dbReference type="NCBI Taxonomy" id="2727403"/>
    <lineage>
        <taxon>Eukaryota</taxon>
        <taxon>Viridiplantae</taxon>
        <taxon>Streptophyta</taxon>
        <taxon>Embryophyta</taxon>
        <taxon>Tracheophyta</taxon>
        <taxon>Spermatophyta</taxon>
        <taxon>Magnoliopsida</taxon>
        <taxon>eudicotyledons</taxon>
        <taxon>Gunneridae</taxon>
        <taxon>Pentapetalae</taxon>
        <taxon>asterids</taxon>
        <taxon>lamiids</taxon>
        <taxon>Lamiales</taxon>
        <taxon>Pedaliaceae</taxon>
        <taxon>Sesamum</taxon>
    </lineage>
</organism>
<reference evidence="4" key="2">
    <citation type="journal article" date="2024" name="Plant">
        <title>Genomic evolution and insights into agronomic trait innovations of Sesamum species.</title>
        <authorList>
            <person name="Miao H."/>
            <person name="Wang L."/>
            <person name="Qu L."/>
            <person name="Liu H."/>
            <person name="Sun Y."/>
            <person name="Le M."/>
            <person name="Wang Q."/>
            <person name="Wei S."/>
            <person name="Zheng Y."/>
            <person name="Lin W."/>
            <person name="Duan Y."/>
            <person name="Cao H."/>
            <person name="Xiong S."/>
            <person name="Wang X."/>
            <person name="Wei L."/>
            <person name="Li C."/>
            <person name="Ma Q."/>
            <person name="Ju M."/>
            <person name="Zhao R."/>
            <person name="Li G."/>
            <person name="Mu C."/>
            <person name="Tian Q."/>
            <person name="Mei H."/>
            <person name="Zhang T."/>
            <person name="Gao T."/>
            <person name="Zhang H."/>
        </authorList>
    </citation>
    <scope>NUCLEOTIDE SEQUENCE</scope>
    <source>
        <strain evidence="4">KEN8</strain>
    </source>
</reference>
<comment type="caution">
    <text evidence="4">The sequence shown here is derived from an EMBL/GenBank/DDBJ whole genome shotgun (WGS) entry which is preliminary data.</text>
</comment>
<feature type="repeat" description="PPR" evidence="3">
    <location>
        <begin position="280"/>
        <end position="314"/>
    </location>
</feature>
<name>A0AAW2RA91_9LAMI</name>
<dbReference type="Gene3D" id="1.25.40.10">
    <property type="entry name" value="Tetratricopeptide repeat domain"/>
    <property type="match status" value="4"/>
</dbReference>
<accession>A0AAW2RA91</accession>
<reference evidence="4" key="1">
    <citation type="submission" date="2020-06" db="EMBL/GenBank/DDBJ databases">
        <authorList>
            <person name="Li T."/>
            <person name="Hu X."/>
            <person name="Zhang T."/>
            <person name="Song X."/>
            <person name="Zhang H."/>
            <person name="Dai N."/>
            <person name="Sheng W."/>
            <person name="Hou X."/>
            <person name="Wei L."/>
        </authorList>
    </citation>
    <scope>NUCLEOTIDE SEQUENCE</scope>
    <source>
        <strain evidence="4">KEN8</strain>
        <tissue evidence="4">Leaf</tissue>
    </source>
</reference>
<dbReference type="InterPro" id="IPR002885">
    <property type="entry name" value="PPR_rpt"/>
</dbReference>
<dbReference type="PANTHER" id="PTHR47941">
    <property type="entry name" value="PENTATRICOPEPTIDE REPEAT-CONTAINING PROTEIN 3, MITOCHONDRIAL"/>
    <property type="match status" value="1"/>
</dbReference>
<evidence type="ECO:0000256" key="2">
    <source>
        <dbReference type="ARBA" id="ARBA00022737"/>
    </source>
</evidence>
<protein>
    <submittedName>
        <fullName evidence="4">Pentatricopeptide repeat-containing protein, mitochondrial</fullName>
    </submittedName>
</protein>
<proteinExistence type="inferred from homology"/>
<comment type="similarity">
    <text evidence="1">Belongs to the PPR family. P subfamily.</text>
</comment>
<feature type="repeat" description="PPR" evidence="3">
    <location>
        <begin position="315"/>
        <end position="349"/>
    </location>
</feature>